<evidence type="ECO:0000256" key="1">
    <source>
        <dbReference type="SAM" id="Coils"/>
    </source>
</evidence>
<protein>
    <submittedName>
        <fullName evidence="3">Uncharacterized protein</fullName>
    </submittedName>
</protein>
<evidence type="ECO:0000313" key="3">
    <source>
        <dbReference type="EMBL" id="KGB20724.1"/>
    </source>
</evidence>
<dbReference type="STRING" id="104102.AtDm6_3503"/>
<evidence type="ECO:0000313" key="4">
    <source>
        <dbReference type="Proteomes" id="UP000029448"/>
    </source>
</evidence>
<organism evidence="3 4">
    <name type="scientific">Acetobacter tropicalis</name>
    <dbReference type="NCBI Taxonomy" id="104102"/>
    <lineage>
        <taxon>Bacteria</taxon>
        <taxon>Pseudomonadati</taxon>
        <taxon>Pseudomonadota</taxon>
        <taxon>Alphaproteobacteria</taxon>
        <taxon>Acetobacterales</taxon>
        <taxon>Acetobacteraceae</taxon>
        <taxon>Acetobacter</taxon>
    </lineage>
</organism>
<feature type="compositionally biased region" description="Polar residues" evidence="2">
    <location>
        <begin position="1"/>
        <end position="17"/>
    </location>
</feature>
<dbReference type="Proteomes" id="UP000029448">
    <property type="component" value="Unassembled WGS sequence"/>
</dbReference>
<dbReference type="EMBL" id="JOKM01000122">
    <property type="protein sequence ID" value="KGB20724.1"/>
    <property type="molecule type" value="Genomic_DNA"/>
</dbReference>
<feature type="region of interest" description="Disordered" evidence="2">
    <location>
        <begin position="1"/>
        <end position="30"/>
    </location>
</feature>
<keyword evidence="4" id="KW-1185">Reference proteome</keyword>
<dbReference type="AlphaFoldDB" id="A0A094YJF4"/>
<sequence length="88" mass="9794">MQDQAVGQSFSETNEPDSTPVLAEGAREQEDPIVRLDRALQRISFALDKKKQSQERQGLEVQELAANVDALISRVRDALAQTDTPEDK</sequence>
<dbReference type="PATRIC" id="fig|104102.7.peg.3451"/>
<keyword evidence="1" id="KW-0175">Coiled coil</keyword>
<comment type="caution">
    <text evidence="3">The sequence shown here is derived from an EMBL/GenBank/DDBJ whole genome shotgun (WGS) entry which is preliminary data.</text>
</comment>
<name>A0A094YJF4_9PROT</name>
<proteinExistence type="predicted"/>
<dbReference type="RefSeq" id="WP_035382430.1">
    <property type="nucleotide sequence ID" value="NZ_JACAOJ010000029.1"/>
</dbReference>
<dbReference type="GeneID" id="89478861"/>
<feature type="coiled-coil region" evidence="1">
    <location>
        <begin position="36"/>
        <end position="81"/>
    </location>
</feature>
<reference evidence="3 4" key="1">
    <citation type="submission" date="2014-06" db="EMBL/GenBank/DDBJ databases">
        <title>Functional and comparative genomic analyses of the Drosophila gut microbiota identify candidate symbiosis factors.</title>
        <authorList>
            <person name="Newell P.D."/>
            <person name="Chaston J.M."/>
            <person name="Douglas A.E."/>
        </authorList>
    </citation>
    <scope>NUCLEOTIDE SEQUENCE [LARGE SCALE GENOMIC DNA]</scope>
    <source>
        <strain evidence="3 4">DmCS_006</strain>
    </source>
</reference>
<gene>
    <name evidence="3" type="ORF">AtDm6_3503</name>
</gene>
<evidence type="ECO:0000256" key="2">
    <source>
        <dbReference type="SAM" id="MobiDB-lite"/>
    </source>
</evidence>
<accession>A0A094YJF4</accession>